<accession>A0AA86MVC5</accession>
<sequence length="313" mass="34879">MTRGHLWSIVLAGGDGVRTSAFIRRWLGSAKPKQYCAFVGTRSMFQHTLDRASLLTPWERVVVVAARHHQPEVWHQLDGRPVGIVLLQPENRDTAAGIFLPLAYILARDPGASVAVYPSDHFIYPKDRFVSAVEHAARGSELLGGRPVLLAARPDSLELEYGWIRPGRFLGWTGDAPILAVDGFVEKPDEVAARRAKDAGGLWNTMVLAAGGKQLWDLGRDCFPEVMGLFDRLTRAIDTTDEPKVLSAIYETMPRRNFSSHLLQRRPDRLAVMEMRGVLWSDWGNPTRITETLDKIGKQPTFAEEAPELLHAG</sequence>
<dbReference type="AlphaFoldDB" id="A0AA86MVC5"/>
<dbReference type="EMBL" id="OX365700">
    <property type="protein sequence ID" value="CAI4029679.1"/>
    <property type="molecule type" value="Genomic_DNA"/>
</dbReference>
<dbReference type="InterPro" id="IPR005835">
    <property type="entry name" value="NTP_transferase_dom"/>
</dbReference>
<keyword evidence="3" id="KW-1185">Reference proteome</keyword>
<gene>
    <name evidence="2" type="ORF">DNFV4_00097</name>
</gene>
<evidence type="ECO:0000313" key="3">
    <source>
        <dbReference type="Proteomes" id="UP001179121"/>
    </source>
</evidence>
<reference evidence="2" key="1">
    <citation type="submission" date="2022-10" db="EMBL/GenBank/DDBJ databases">
        <authorList>
            <person name="Koch H."/>
        </authorList>
    </citation>
    <scope>NUCLEOTIDE SEQUENCE</scope>
    <source>
        <strain evidence="2">DNF</strain>
    </source>
</reference>
<dbReference type="RefSeq" id="WP_289266714.1">
    <property type="nucleotide sequence ID" value="NZ_OX365700.1"/>
</dbReference>
<dbReference type="Gene3D" id="3.90.550.10">
    <property type="entry name" value="Spore Coat Polysaccharide Biosynthesis Protein SpsA, Chain A"/>
    <property type="match status" value="1"/>
</dbReference>
<dbReference type="GO" id="GO:0004475">
    <property type="term" value="F:mannose-1-phosphate guanylyltransferase (GTP) activity"/>
    <property type="evidence" value="ECO:0007669"/>
    <property type="project" value="TreeGrafter"/>
</dbReference>
<dbReference type="InterPro" id="IPR051161">
    <property type="entry name" value="Mannose-6P_isomerase_type2"/>
</dbReference>
<dbReference type="PANTHER" id="PTHR46390">
    <property type="entry name" value="MANNOSE-1-PHOSPHATE GUANYLYLTRANSFERASE"/>
    <property type="match status" value="1"/>
</dbReference>
<evidence type="ECO:0000259" key="1">
    <source>
        <dbReference type="Pfam" id="PF00483"/>
    </source>
</evidence>
<dbReference type="GO" id="GO:0009298">
    <property type="term" value="P:GDP-mannose biosynthetic process"/>
    <property type="evidence" value="ECO:0007669"/>
    <property type="project" value="TreeGrafter"/>
</dbReference>
<organism evidence="2 3">
    <name type="scientific">Nitrospira tepida</name>
    <dbReference type="NCBI Taxonomy" id="2973512"/>
    <lineage>
        <taxon>Bacteria</taxon>
        <taxon>Pseudomonadati</taxon>
        <taxon>Nitrospirota</taxon>
        <taxon>Nitrospiria</taxon>
        <taxon>Nitrospirales</taxon>
        <taxon>Nitrospiraceae</taxon>
        <taxon>Nitrospira</taxon>
    </lineage>
</organism>
<feature type="domain" description="Nucleotidyl transferase" evidence="1">
    <location>
        <begin position="8"/>
        <end position="293"/>
    </location>
</feature>
<dbReference type="Proteomes" id="UP001179121">
    <property type="component" value="Chromosome"/>
</dbReference>
<dbReference type="PANTHER" id="PTHR46390:SF1">
    <property type="entry name" value="MANNOSE-1-PHOSPHATE GUANYLYLTRANSFERASE"/>
    <property type="match status" value="1"/>
</dbReference>
<proteinExistence type="predicted"/>
<dbReference type="InterPro" id="IPR029044">
    <property type="entry name" value="Nucleotide-diphossugar_trans"/>
</dbReference>
<protein>
    <submittedName>
        <fullName evidence="2">NTP_transferase domain-containing protein</fullName>
    </submittedName>
</protein>
<name>A0AA86MVC5_9BACT</name>
<dbReference type="Pfam" id="PF00483">
    <property type="entry name" value="NTP_transferase"/>
    <property type="match status" value="1"/>
</dbReference>
<dbReference type="SUPFAM" id="SSF53448">
    <property type="entry name" value="Nucleotide-diphospho-sugar transferases"/>
    <property type="match status" value="1"/>
</dbReference>
<dbReference type="KEGG" id="nti:DNFV4_00097"/>
<evidence type="ECO:0000313" key="2">
    <source>
        <dbReference type="EMBL" id="CAI4029679.1"/>
    </source>
</evidence>